<organism evidence="2">
    <name type="scientific">Pseudo-nitzschia australis</name>
    <dbReference type="NCBI Taxonomy" id="44445"/>
    <lineage>
        <taxon>Eukaryota</taxon>
        <taxon>Sar</taxon>
        <taxon>Stramenopiles</taxon>
        <taxon>Ochrophyta</taxon>
        <taxon>Bacillariophyta</taxon>
        <taxon>Bacillariophyceae</taxon>
        <taxon>Bacillariophycidae</taxon>
        <taxon>Bacillariales</taxon>
        <taxon>Bacillariaceae</taxon>
        <taxon>Pseudo-nitzschia</taxon>
    </lineage>
</organism>
<reference evidence="2" key="1">
    <citation type="submission" date="2021-01" db="EMBL/GenBank/DDBJ databases">
        <authorList>
            <person name="Corre E."/>
            <person name="Pelletier E."/>
            <person name="Niang G."/>
            <person name="Scheremetjew M."/>
            <person name="Finn R."/>
            <person name="Kale V."/>
            <person name="Holt S."/>
            <person name="Cochrane G."/>
            <person name="Meng A."/>
            <person name="Brown T."/>
            <person name="Cohen L."/>
        </authorList>
    </citation>
    <scope>NUCLEOTIDE SEQUENCE</scope>
    <source>
        <strain evidence="2">10249 10 AB</strain>
    </source>
</reference>
<dbReference type="EMBL" id="HBIX01029163">
    <property type="protein sequence ID" value="CAE0726855.1"/>
    <property type="molecule type" value="Transcribed_RNA"/>
</dbReference>
<gene>
    <name evidence="2" type="ORF">PAUS00366_LOCUS19615</name>
</gene>
<feature type="region of interest" description="Disordered" evidence="1">
    <location>
        <begin position="89"/>
        <end position="122"/>
    </location>
</feature>
<protein>
    <submittedName>
        <fullName evidence="2">Uncharacterized protein</fullName>
    </submittedName>
</protein>
<proteinExistence type="predicted"/>
<sequence>MNTNKLARSCLNNTAVGSGATLSSTMFFTKSSGILRRRTMSASMNASMNANASALREYSKACSPSRVVVDRHRHWSTVSASVSHQNLLAPVGRCQQHQRRRLLSSSSKTNKTEPHANSDSNTAKINERGGIWIYLGWSLLGLVGVDQALQYKQEQDDNEKRTMLARMQIDADNASVNVADWDESLPKMFTCKILHVDPGLDGTKMLTRRQNSSHSNTATTRNGINPDIQKGNLVEILEAGVGPSQGYHLCRLQQAKSGNDNDSAAPAVVGWYPIDYLERVD</sequence>
<evidence type="ECO:0000313" key="2">
    <source>
        <dbReference type="EMBL" id="CAE0726855.1"/>
    </source>
</evidence>
<name>A0A7S4ATV1_9STRA</name>
<dbReference type="AlphaFoldDB" id="A0A7S4ATV1"/>
<evidence type="ECO:0000256" key="1">
    <source>
        <dbReference type="SAM" id="MobiDB-lite"/>
    </source>
</evidence>
<accession>A0A7S4ATV1</accession>